<dbReference type="Gene3D" id="2.70.98.70">
    <property type="match status" value="1"/>
</dbReference>
<keyword evidence="2" id="KW-0732">Signal</keyword>
<sequence length="1010" mass="114715">MHLYLHIGTGRTGTQSLQDFLKKNSEQLAMNGVFYPLAEGKNHHNALALPVCGAKPPRYLMHRYGNDVEKNLQAFHTYFDEIEEKIRKVDPETVILTSEFLGREFKPELGQPLFDRLNALFDSISVVVYFRSPASYYLSAALQTLKASGILKHPTKQVARKILQSYDPLGADMIVREYKREALVNGDVCEDFISVVAPDLVGKLPAPSREQNQTLSAEVMSIIQDYRNAIWPNDNNQFNEETNSLLDLLLEIAHENDLYRPPQLKPELIAELDGLDNDMLWLKETYGFEYSDVDYTADAKPVSRIEGTFDRVHEICLFHRGVKERIMLLGLASYTAANAADKSTPTQVAPVGETRTRPAPARTGTKPAPDGTRPGETFTEQPPADPAKAPQPKSMWPGEIARIKELEPRLRLPEREVYDTPKLNNLFRETGMIQIRQTFPEFDLADLTDWTVHPTGNPVWRIYFNSMAWMSVFTDQDFAGKPQEPHWKKAFDVLEAFVRHVEAEGHRPKNDIWDDHATGYRASYIAWLYTRGLAERITPEFNARLRKVMILHRKTLMGFLDSEKWKFSNHTLFQAEGLADMALIFLTDADRRHRTLEFARTKVDEFIERAVSHAEGTVKEHSIFYHVFLMGRLRETCEYFESIGYPLNNASDDMFIRMNEFLHDIMPVFHRMPGIGDSKHFQRFNKKYIAAFEDGPFQTPRVRYHRSEGKEGEPYPFLSQYPQDGYFIFRSPEPPAQQLHSIFLHRSFRGPHGHWDGMSFVCHWHGEPVFIDSGGPYKYSNPMRYKYFQTQLAHNAPIFDRDPVDLTTQMLGVKTGDDFSAVALGARMGDGRSWVRIFGQYGNSHVVVIDIPVSASSDNKPEFRLHLDPAVEASGDGHDMTAPAGKITLQQSSVDLTASETQALRHGLDGHENAAHISHKATDDERAHPDLEDDFDTRSFITYKDNEMVEGKLLTFDIPLARATLTTIAFGPQTAGFSLLHENGQLSLVREADGASETLLSFSLPTVALG</sequence>
<reference evidence="8 10" key="2">
    <citation type="submission" date="2018-08" db="EMBL/GenBank/DDBJ databases">
        <title>Genetic Globetrotter - A new plasmid hitch-hiking vast phylogenetic and geographic distances.</title>
        <authorList>
            <person name="Vollmers J."/>
            <person name="Petersen J."/>
        </authorList>
    </citation>
    <scope>NUCLEOTIDE SEQUENCE [LARGE SCALE GENOMIC DNA]</scope>
    <source>
        <strain evidence="8 10">DSM 26383</strain>
    </source>
</reference>
<dbReference type="AlphaFoldDB" id="A0A0T5P681"/>
<keyword evidence="3" id="KW-0574">Periplasm</keyword>
<feature type="compositionally biased region" description="Low complexity" evidence="5">
    <location>
        <begin position="357"/>
        <end position="369"/>
    </location>
</feature>
<evidence type="ECO:0000256" key="3">
    <source>
        <dbReference type="ARBA" id="ARBA00022764"/>
    </source>
</evidence>
<dbReference type="STRING" id="540747.SAMN04488031_105304"/>
<feature type="region of interest" description="Disordered" evidence="5">
    <location>
        <begin position="341"/>
        <end position="394"/>
    </location>
</feature>
<keyword evidence="4" id="KW-0456">Lyase</keyword>
<name>A0A0T5P681_9RHOB</name>
<dbReference type="Pfam" id="PF07940">
    <property type="entry name" value="Hepar_II_III_C"/>
    <property type="match status" value="1"/>
</dbReference>
<protein>
    <submittedName>
        <fullName evidence="8">Heparinase II/III-like protein</fullName>
    </submittedName>
</protein>
<evidence type="ECO:0000256" key="4">
    <source>
        <dbReference type="ARBA" id="ARBA00023239"/>
    </source>
</evidence>
<dbReference type="SUPFAM" id="SSF48230">
    <property type="entry name" value="Chondroitin AC/alginate lyase"/>
    <property type="match status" value="1"/>
</dbReference>
<dbReference type="EMBL" id="LAXI01000012">
    <property type="protein sequence ID" value="KRS16701.1"/>
    <property type="molecule type" value="Genomic_DNA"/>
</dbReference>
<evidence type="ECO:0000256" key="2">
    <source>
        <dbReference type="ARBA" id="ARBA00022729"/>
    </source>
</evidence>
<dbReference type="GO" id="GO:0042597">
    <property type="term" value="C:periplasmic space"/>
    <property type="evidence" value="ECO:0007669"/>
    <property type="project" value="UniProtKB-SubCell"/>
</dbReference>
<evidence type="ECO:0000313" key="10">
    <source>
        <dbReference type="Proteomes" id="UP000325785"/>
    </source>
</evidence>
<evidence type="ECO:0000256" key="5">
    <source>
        <dbReference type="SAM" id="MobiDB-lite"/>
    </source>
</evidence>
<dbReference type="GO" id="GO:0016829">
    <property type="term" value="F:lyase activity"/>
    <property type="evidence" value="ECO:0007669"/>
    <property type="project" value="UniProtKB-KW"/>
</dbReference>
<dbReference type="RefSeq" id="WP_057817910.1">
    <property type="nucleotide sequence ID" value="NZ_CP031598.1"/>
</dbReference>
<dbReference type="Gene3D" id="1.50.10.100">
    <property type="entry name" value="Chondroitin AC/alginate lyase"/>
    <property type="match status" value="1"/>
</dbReference>
<dbReference type="InterPro" id="IPR012480">
    <property type="entry name" value="Hepar_II_III_C"/>
</dbReference>
<keyword evidence="9" id="KW-1185">Reference proteome</keyword>
<proteinExistence type="predicted"/>
<organism evidence="7 9">
    <name type="scientific">Roseovarius indicus</name>
    <dbReference type="NCBI Taxonomy" id="540747"/>
    <lineage>
        <taxon>Bacteria</taxon>
        <taxon>Pseudomonadati</taxon>
        <taxon>Pseudomonadota</taxon>
        <taxon>Alphaproteobacteria</taxon>
        <taxon>Rhodobacterales</taxon>
        <taxon>Roseobacteraceae</taxon>
        <taxon>Roseovarius</taxon>
    </lineage>
</organism>
<gene>
    <name evidence="8" type="ORF">RIdsm_04082</name>
    <name evidence="7" type="ORF">XM52_17580</name>
</gene>
<evidence type="ECO:0000313" key="9">
    <source>
        <dbReference type="Proteomes" id="UP000051401"/>
    </source>
</evidence>
<feature type="domain" description="Heparinase II/III-like C-terminal" evidence="6">
    <location>
        <begin position="721"/>
        <end position="902"/>
    </location>
</feature>
<reference evidence="7 9" key="1">
    <citation type="submission" date="2015-04" db="EMBL/GenBank/DDBJ databases">
        <title>The draft genome sequence of Roseovarius indicus B108T.</title>
        <authorList>
            <person name="Li G."/>
            <person name="Lai Q."/>
            <person name="Shao Z."/>
            <person name="Yan P."/>
        </authorList>
    </citation>
    <scope>NUCLEOTIDE SEQUENCE [LARGE SCALE GENOMIC DNA]</scope>
    <source>
        <strain evidence="7 9">B108</strain>
    </source>
</reference>
<evidence type="ECO:0000313" key="7">
    <source>
        <dbReference type="EMBL" id="KRS16701.1"/>
    </source>
</evidence>
<dbReference type="OrthoDB" id="547419at2"/>
<dbReference type="PANTHER" id="PTHR39210">
    <property type="entry name" value="HEPARIN-SULFATE LYASE"/>
    <property type="match status" value="1"/>
</dbReference>
<dbReference type="EMBL" id="CP031598">
    <property type="protein sequence ID" value="QEW28255.1"/>
    <property type="molecule type" value="Genomic_DNA"/>
</dbReference>
<dbReference type="PATRIC" id="fig|540747.5.peg.1252"/>
<dbReference type="InterPro" id="IPR008929">
    <property type="entry name" value="Chondroitin_lyas"/>
</dbReference>
<accession>A0A0T5P681</accession>
<dbReference type="KEGG" id="rid:RIdsm_04082"/>
<evidence type="ECO:0000313" key="8">
    <source>
        <dbReference type="EMBL" id="QEW28255.1"/>
    </source>
</evidence>
<dbReference type="Proteomes" id="UP000051401">
    <property type="component" value="Unassembled WGS sequence"/>
</dbReference>
<comment type="subcellular location">
    <subcellularLocation>
        <location evidence="1">Periplasm</location>
    </subcellularLocation>
</comment>
<dbReference type="Proteomes" id="UP000325785">
    <property type="component" value="Chromosome"/>
</dbReference>
<dbReference type="PANTHER" id="PTHR39210:SF1">
    <property type="entry name" value="HEPARIN-SULFATE LYASE"/>
    <property type="match status" value="1"/>
</dbReference>
<evidence type="ECO:0000256" key="1">
    <source>
        <dbReference type="ARBA" id="ARBA00004418"/>
    </source>
</evidence>
<evidence type="ECO:0000259" key="6">
    <source>
        <dbReference type="Pfam" id="PF07940"/>
    </source>
</evidence>